<sequence>MLKYTDYDIVFQEIPDEVTLAVNLSGCPHRCKGCHSPHLQQDIGEELNEGALSRLLQLYEHSITCICFMGGDAHAEEVCQLANHIRMGWKGKLKTAWYSGNSNLHPMATGRFDYVKTGPYLEALGGLNKKTTNQRLYRVTGGSFKDITAEMQK</sequence>
<keyword evidence="4" id="KW-0411">Iron-sulfur</keyword>
<dbReference type="GO" id="GO:0046872">
    <property type="term" value="F:metal ion binding"/>
    <property type="evidence" value="ECO:0007669"/>
    <property type="project" value="UniProtKB-KW"/>
</dbReference>
<comment type="caution">
    <text evidence="5">The sequence shown here is derived from an EMBL/GenBank/DDBJ whole genome shotgun (WGS) entry which is preliminary data.</text>
</comment>
<evidence type="ECO:0000256" key="1">
    <source>
        <dbReference type="ARBA" id="ARBA00022691"/>
    </source>
</evidence>
<dbReference type="EMBL" id="VSSQ01008832">
    <property type="protein sequence ID" value="MPM39974.1"/>
    <property type="molecule type" value="Genomic_DNA"/>
</dbReference>
<gene>
    <name evidence="5" type="ORF">SDC9_86611</name>
</gene>
<evidence type="ECO:0000256" key="4">
    <source>
        <dbReference type="ARBA" id="ARBA00023014"/>
    </source>
</evidence>
<evidence type="ECO:0000313" key="5">
    <source>
        <dbReference type="EMBL" id="MPM39974.1"/>
    </source>
</evidence>
<keyword evidence="2" id="KW-0479">Metal-binding</keyword>
<keyword evidence="1" id="KW-0949">S-adenosyl-L-methionine</keyword>
<dbReference type="GO" id="GO:0051536">
    <property type="term" value="F:iron-sulfur cluster binding"/>
    <property type="evidence" value="ECO:0007669"/>
    <property type="project" value="UniProtKB-KW"/>
</dbReference>
<dbReference type="Pfam" id="PF13353">
    <property type="entry name" value="Fer4_12"/>
    <property type="match status" value="1"/>
</dbReference>
<proteinExistence type="predicted"/>
<dbReference type="GO" id="GO:0003824">
    <property type="term" value="F:catalytic activity"/>
    <property type="evidence" value="ECO:0007669"/>
    <property type="project" value="InterPro"/>
</dbReference>
<dbReference type="SUPFAM" id="SSF102114">
    <property type="entry name" value="Radical SAM enzymes"/>
    <property type="match status" value="1"/>
</dbReference>
<dbReference type="InterPro" id="IPR007197">
    <property type="entry name" value="rSAM"/>
</dbReference>
<dbReference type="AlphaFoldDB" id="A0A644ZQU9"/>
<name>A0A644ZQU9_9ZZZZ</name>
<keyword evidence="3" id="KW-0408">Iron</keyword>
<dbReference type="SFLD" id="SFLDS00029">
    <property type="entry name" value="Radical_SAM"/>
    <property type="match status" value="1"/>
</dbReference>
<dbReference type="InterPro" id="IPR013785">
    <property type="entry name" value="Aldolase_TIM"/>
</dbReference>
<dbReference type="Gene3D" id="3.20.20.70">
    <property type="entry name" value="Aldolase class I"/>
    <property type="match status" value="1"/>
</dbReference>
<evidence type="ECO:0000256" key="2">
    <source>
        <dbReference type="ARBA" id="ARBA00022723"/>
    </source>
</evidence>
<reference evidence="5" key="1">
    <citation type="submission" date="2019-08" db="EMBL/GenBank/DDBJ databases">
        <authorList>
            <person name="Kucharzyk K."/>
            <person name="Murdoch R.W."/>
            <person name="Higgins S."/>
            <person name="Loffler F."/>
        </authorList>
    </citation>
    <scope>NUCLEOTIDE SEQUENCE</scope>
</reference>
<organism evidence="5">
    <name type="scientific">bioreactor metagenome</name>
    <dbReference type="NCBI Taxonomy" id="1076179"/>
    <lineage>
        <taxon>unclassified sequences</taxon>
        <taxon>metagenomes</taxon>
        <taxon>ecological metagenomes</taxon>
    </lineage>
</organism>
<dbReference type="InterPro" id="IPR058240">
    <property type="entry name" value="rSAM_sf"/>
</dbReference>
<accession>A0A644ZQU9</accession>
<dbReference type="InterPro" id="IPR014191">
    <property type="entry name" value="Anaer_RNR_activator"/>
</dbReference>
<evidence type="ECO:0000256" key="3">
    <source>
        <dbReference type="ARBA" id="ARBA00023004"/>
    </source>
</evidence>
<protein>
    <submittedName>
        <fullName evidence="5">Uncharacterized protein</fullName>
    </submittedName>
</protein>
<dbReference type="NCBIfam" id="TIGR02826">
    <property type="entry name" value="RNR_activ_nrdG3"/>
    <property type="match status" value="1"/>
</dbReference>